<reference evidence="1 2" key="1">
    <citation type="journal article" date="2014" name="PLoS Genet.">
        <title>The Genome of Spironucleus salmonicida Highlights a Fish Pathogen Adapted to Fluctuating Environments.</title>
        <authorList>
            <person name="Xu F."/>
            <person name="Jerlstrom-Hultqvist J."/>
            <person name="Einarsson E."/>
            <person name="Astvaldsson A."/>
            <person name="Svard S.G."/>
            <person name="Andersson J.O."/>
        </authorList>
    </citation>
    <scope>NUCLEOTIDE SEQUENCE</scope>
    <source>
        <strain evidence="2">ATCC 50377</strain>
    </source>
</reference>
<protein>
    <submittedName>
        <fullName evidence="1">Uncharacterized protein</fullName>
    </submittedName>
</protein>
<evidence type="ECO:0000313" key="2">
    <source>
        <dbReference type="EMBL" id="KAH0573030.1"/>
    </source>
</evidence>
<dbReference type="EMBL" id="KI546062">
    <property type="protein sequence ID" value="EST46812.1"/>
    <property type="molecule type" value="Genomic_DNA"/>
</dbReference>
<accession>V6LQ68</accession>
<dbReference type="VEuPathDB" id="GiardiaDB:SS50377_25148"/>
<name>V6LQ68_9EUKA</name>
<sequence length="150" mass="18056">MFRHRNYCQQEIVERIQAACGRLENSVDFAQNMLTQYIWQHYFIGNMKNQEASNKIVISEAFISQNMHCARQIHILKLCYRLQIQWCTNQEFLKSDLKIEMIHYIQERISVVICLKTRMQTFDKWHIPKYCSGSRGECQNLLDYVVLDIW</sequence>
<dbReference type="Proteomes" id="UP000018208">
    <property type="component" value="Unassembled WGS sequence"/>
</dbReference>
<reference evidence="2" key="2">
    <citation type="submission" date="2020-12" db="EMBL/GenBank/DDBJ databases">
        <title>New Spironucleus salmonicida genome in near-complete chromosomes.</title>
        <authorList>
            <person name="Xu F."/>
            <person name="Kurt Z."/>
            <person name="Jimenez-Gonzalez A."/>
            <person name="Astvaldsson A."/>
            <person name="Andersson J.O."/>
            <person name="Svard S.G."/>
        </authorList>
    </citation>
    <scope>NUCLEOTIDE SEQUENCE</scope>
    <source>
        <strain evidence="2">ATCC 50377</strain>
    </source>
</reference>
<keyword evidence="3" id="KW-1185">Reference proteome</keyword>
<dbReference type="AlphaFoldDB" id="V6LQ68"/>
<organism evidence="1">
    <name type="scientific">Spironucleus salmonicida</name>
    <dbReference type="NCBI Taxonomy" id="348837"/>
    <lineage>
        <taxon>Eukaryota</taxon>
        <taxon>Metamonada</taxon>
        <taxon>Diplomonadida</taxon>
        <taxon>Hexamitidae</taxon>
        <taxon>Hexamitinae</taxon>
        <taxon>Spironucleus</taxon>
    </lineage>
</organism>
<evidence type="ECO:0000313" key="3">
    <source>
        <dbReference type="Proteomes" id="UP000018208"/>
    </source>
</evidence>
<gene>
    <name evidence="1" type="ORF">SS50377_13176</name>
    <name evidence="2" type="ORF">SS50377_25148</name>
</gene>
<proteinExistence type="predicted"/>
<evidence type="ECO:0000313" key="1">
    <source>
        <dbReference type="EMBL" id="EST46812.1"/>
    </source>
</evidence>
<dbReference type="EMBL" id="AUWU02000005">
    <property type="protein sequence ID" value="KAH0573030.1"/>
    <property type="molecule type" value="Genomic_DNA"/>
</dbReference>